<dbReference type="PANTHER" id="PTHR10962">
    <property type="entry name" value="INTEGRAL TRANSMEMBRANE PROTEIN 2"/>
    <property type="match status" value="1"/>
</dbReference>
<accession>A0A6J1NPD5</accession>
<feature type="transmembrane region" description="Helical" evidence="1">
    <location>
        <begin position="53"/>
        <end position="76"/>
    </location>
</feature>
<protein>
    <recommendedName>
        <fullName evidence="1">Integral membrane protein 2</fullName>
    </recommendedName>
</protein>
<dbReference type="RefSeq" id="XP_023945051.2">
    <property type="nucleotide sequence ID" value="XM_024089283.2"/>
</dbReference>
<dbReference type="AlphaFoldDB" id="A0A6J1NPD5"/>
<dbReference type="GO" id="GO:0042985">
    <property type="term" value="P:negative regulation of amyloid precursor protein biosynthetic process"/>
    <property type="evidence" value="ECO:0007669"/>
    <property type="project" value="TreeGrafter"/>
</dbReference>
<keyword evidence="1" id="KW-0472">Membrane</keyword>
<dbReference type="GeneID" id="112050882"/>
<comment type="subcellular location">
    <subcellularLocation>
        <location evidence="1">Membrane</location>
        <topology evidence="1">Single-pass type II membrane protein</topology>
    </subcellularLocation>
</comment>
<name>A0A6J1NPD5_BICAN</name>
<evidence type="ECO:0000313" key="2">
    <source>
        <dbReference type="Proteomes" id="UP001652582"/>
    </source>
</evidence>
<dbReference type="PANTHER" id="PTHR10962:SF1">
    <property type="entry name" value="INTEGRAL MEMBRANE PROTEIN 2"/>
    <property type="match status" value="1"/>
</dbReference>
<organism evidence="2 3">
    <name type="scientific">Bicyclus anynana</name>
    <name type="common">Squinting bush brown butterfly</name>
    <dbReference type="NCBI Taxonomy" id="110368"/>
    <lineage>
        <taxon>Eukaryota</taxon>
        <taxon>Metazoa</taxon>
        <taxon>Ecdysozoa</taxon>
        <taxon>Arthropoda</taxon>
        <taxon>Hexapoda</taxon>
        <taxon>Insecta</taxon>
        <taxon>Pterygota</taxon>
        <taxon>Neoptera</taxon>
        <taxon>Endopterygota</taxon>
        <taxon>Lepidoptera</taxon>
        <taxon>Glossata</taxon>
        <taxon>Ditrysia</taxon>
        <taxon>Papilionoidea</taxon>
        <taxon>Nymphalidae</taxon>
        <taxon>Satyrinae</taxon>
        <taxon>Satyrini</taxon>
        <taxon>Mycalesina</taxon>
        <taxon>Bicyclus</taxon>
    </lineage>
</organism>
<dbReference type="GO" id="GO:0001540">
    <property type="term" value="F:amyloid-beta binding"/>
    <property type="evidence" value="ECO:0007669"/>
    <property type="project" value="TreeGrafter"/>
</dbReference>
<dbReference type="KEGG" id="bany:112050882"/>
<reference evidence="3" key="1">
    <citation type="submission" date="2025-08" db="UniProtKB">
        <authorList>
            <consortium name="RefSeq"/>
        </authorList>
    </citation>
    <scope>IDENTIFICATION</scope>
</reference>
<proteinExistence type="inferred from homology"/>
<dbReference type="Proteomes" id="UP001652582">
    <property type="component" value="Chromosome 3"/>
</dbReference>
<keyword evidence="1" id="KW-1133">Transmembrane helix</keyword>
<sequence length="287" mass="32703">MTALTKPNNILSKETFIKSQSPQLEYEPDEKPTLLEEKIEIESDWAKRECIKLWCFALFMSFTMAMILMGVIMTIYQRIPLMPASRLHGFCSVSVPMINDMTDSYRVLPLKWIDSPELQLVDTMPGHDNYINALTEQLDLGQALEKIAVSNHGRRVDFIHDFNDNTTGILDDERCFMMTLDYDVVMPPELFASALDEGLLFDVSRLRANVQARAPNADEMLRFAGDLFASCRGKPAYMLRDTAGSIRKRSVDEPDADYIHFSGKHVLELKIDNLAELLALEQKNNTK</sequence>
<dbReference type="GO" id="GO:0005886">
    <property type="term" value="C:plasma membrane"/>
    <property type="evidence" value="ECO:0007669"/>
    <property type="project" value="UniProtKB-UniRule"/>
</dbReference>
<comment type="similarity">
    <text evidence="1">Belongs to the ITM2 family.</text>
</comment>
<keyword evidence="1" id="KW-0812">Transmembrane</keyword>
<evidence type="ECO:0000256" key="1">
    <source>
        <dbReference type="RuleBase" id="RU367061"/>
    </source>
</evidence>
<dbReference type="GO" id="GO:0070062">
    <property type="term" value="C:extracellular exosome"/>
    <property type="evidence" value="ECO:0007669"/>
    <property type="project" value="TreeGrafter"/>
</dbReference>
<keyword evidence="1" id="KW-0735">Signal-anchor</keyword>
<dbReference type="GO" id="GO:0005794">
    <property type="term" value="C:Golgi apparatus"/>
    <property type="evidence" value="ECO:0007669"/>
    <property type="project" value="TreeGrafter"/>
</dbReference>
<dbReference type="InterPro" id="IPR040145">
    <property type="entry name" value="ITM2"/>
</dbReference>
<keyword evidence="2" id="KW-1185">Reference proteome</keyword>
<evidence type="ECO:0000313" key="3">
    <source>
        <dbReference type="RefSeq" id="XP_023945051.2"/>
    </source>
</evidence>
<dbReference type="OrthoDB" id="9982095at2759"/>
<gene>
    <name evidence="3" type="primary">LOC112050882</name>
</gene>
<keyword evidence="1" id="KW-1003">Cell membrane</keyword>